<dbReference type="RefSeq" id="XP_004259693.1">
    <property type="nucleotide sequence ID" value="XM_004259645.1"/>
</dbReference>
<dbReference type="GO" id="GO:0005096">
    <property type="term" value="F:GTPase activator activity"/>
    <property type="evidence" value="ECO:0007669"/>
    <property type="project" value="UniProtKB-KW"/>
</dbReference>
<dbReference type="GeneID" id="14891891"/>
<dbReference type="Pfam" id="PF02145">
    <property type="entry name" value="Rap_GAP"/>
    <property type="match status" value="1"/>
</dbReference>
<dbReference type="PROSITE" id="PS50085">
    <property type="entry name" value="RAPGAP"/>
    <property type="match status" value="1"/>
</dbReference>
<dbReference type="Proteomes" id="UP000014680">
    <property type="component" value="Unassembled WGS sequence"/>
</dbReference>
<dbReference type="VEuPathDB" id="AmoebaDB:EIN_313040"/>
<gene>
    <name evidence="3" type="ORF">EIN_313040</name>
</gene>
<dbReference type="InterPro" id="IPR027107">
    <property type="entry name" value="Tuberin/Ral-act_asu"/>
</dbReference>
<dbReference type="GO" id="GO:0005634">
    <property type="term" value="C:nucleus"/>
    <property type="evidence" value="ECO:0007669"/>
    <property type="project" value="InterPro"/>
</dbReference>
<keyword evidence="1" id="KW-0343">GTPase activation</keyword>
<feature type="domain" description="Rap-GAP" evidence="2">
    <location>
        <begin position="1088"/>
        <end position="1327"/>
    </location>
</feature>
<proteinExistence type="predicted"/>
<dbReference type="EMBL" id="KB206312">
    <property type="protein sequence ID" value="ELP92922.1"/>
    <property type="molecule type" value="Genomic_DNA"/>
</dbReference>
<evidence type="ECO:0000313" key="4">
    <source>
        <dbReference type="Proteomes" id="UP000014680"/>
    </source>
</evidence>
<dbReference type="KEGG" id="eiv:EIN_313040"/>
<dbReference type="PANTHER" id="PTHR10063:SF11">
    <property type="entry name" value="RHO GTPASE-ACTIVATING PROTEIN CG5521-RELATED"/>
    <property type="match status" value="1"/>
</dbReference>
<dbReference type="InterPro" id="IPR035974">
    <property type="entry name" value="Rap/Ran-GAP_sf"/>
</dbReference>
<dbReference type="SUPFAM" id="SSF111347">
    <property type="entry name" value="Rap/Ran-GAP"/>
    <property type="match status" value="1"/>
</dbReference>
<keyword evidence="4" id="KW-1185">Reference proteome</keyword>
<dbReference type="GO" id="GO:0005737">
    <property type="term" value="C:cytoplasm"/>
    <property type="evidence" value="ECO:0007669"/>
    <property type="project" value="TreeGrafter"/>
</dbReference>
<dbReference type="GO" id="GO:0051056">
    <property type="term" value="P:regulation of small GTPase mediated signal transduction"/>
    <property type="evidence" value="ECO:0007669"/>
    <property type="project" value="InterPro"/>
</dbReference>
<protein>
    <submittedName>
        <fullName evidence="3">Tuberin, putative</fullName>
    </submittedName>
</protein>
<dbReference type="PANTHER" id="PTHR10063">
    <property type="entry name" value="TUBERIN"/>
    <property type="match status" value="1"/>
</dbReference>
<evidence type="ECO:0000313" key="3">
    <source>
        <dbReference type="EMBL" id="ELP92922.1"/>
    </source>
</evidence>
<reference evidence="3 4" key="1">
    <citation type="submission" date="2012-10" db="EMBL/GenBank/DDBJ databases">
        <authorList>
            <person name="Zafar N."/>
            <person name="Inman J."/>
            <person name="Hall N."/>
            <person name="Lorenzi H."/>
            <person name="Caler E."/>
        </authorList>
    </citation>
    <scope>NUCLEOTIDE SEQUENCE [LARGE SCALE GENOMIC DNA]</scope>
    <source>
        <strain evidence="3 4">IP1</strain>
    </source>
</reference>
<name>A0A0A1UCE4_ENTIV</name>
<dbReference type="InterPro" id="IPR000331">
    <property type="entry name" value="Rap/Ran_GAP_dom"/>
</dbReference>
<dbReference type="Gene3D" id="3.40.50.11210">
    <property type="entry name" value="Rap/Ran-GAP"/>
    <property type="match status" value="1"/>
</dbReference>
<evidence type="ECO:0000256" key="1">
    <source>
        <dbReference type="ARBA" id="ARBA00022468"/>
    </source>
</evidence>
<organism evidence="3 4">
    <name type="scientific">Entamoeba invadens IP1</name>
    <dbReference type="NCBI Taxonomy" id="370355"/>
    <lineage>
        <taxon>Eukaryota</taxon>
        <taxon>Amoebozoa</taxon>
        <taxon>Evosea</taxon>
        <taxon>Archamoebae</taxon>
        <taxon>Mastigamoebida</taxon>
        <taxon>Entamoebidae</taxon>
        <taxon>Entamoeba</taxon>
    </lineage>
</organism>
<evidence type="ECO:0000259" key="2">
    <source>
        <dbReference type="PROSITE" id="PS50085"/>
    </source>
</evidence>
<dbReference type="OrthoDB" id="19311at2759"/>
<dbReference type="FunFam" id="3.40.50.11210:FF:000001">
    <property type="entry name" value="Ral GTPase-activating protein subunit alpha-1 isoform 1"/>
    <property type="match status" value="1"/>
</dbReference>
<accession>A0A0A1UCE4</accession>
<sequence>MSNMTERDKKLKKKQAIIFEPKETAQSRVKACISLMELLNEEEFHSLIILEKQKFSAFLVDVSNYMQLHTKKGRISVPLKEAVLHVRIIERIIFVFNYTDICVFELFSKFFMNYLKIDTNEQLREQSFLVLIKAVVHYKYQKDLVDLFVKSLNLNTIYNSNSLPSLGTGYGENLFCPNEGEIDQKFASLKMLNNFFTEFKKPDDYDSLFPLLEVILSWTYPSFAKKVGYKYIEENPSCGVEEPSGTVIQTTLNMLKDLVNSTVSKQLRTRDNLLMFFQFFYQKALALPPTDETISIVLVTISSMIELFITNVFTYKNTENVQKIQLFIISALKPFCEKTIFTGSPVKAKELTLNIKKELQKFGKANISEELKVEIIKTTLFAIEWFVSANFGDSITSYVDLLFVLFLNWNRGAEDWELLRTSMEKHFGNPFVIAQIKSKLLHCSRLVLRDYYSKLLLENTDDVIVSNKKVLRSTHLDNLEDVFIAPSFEDKFMNDFPDLASESGLNVFNLVFSLLSKINDIPKDIHYDCAIKTLYDIFIIFVKAETKLYRLHVESQPNHPVLINIFGSLFFNALKLEISPQSYELCFRGICKIVNRPYVKYPLEVYNNLYEISLKALEVIPTVVMEELYDVLFNQLPGWQILVFPLLEKFTSIKAEDFKESQNINRDCQVVLLLNSLVSAKETSPHLERVLTTNGFEKSDFDALLVKSYTNMLTVLTQKQSQEMMIYGVVCAILYSRIRKIQSDITSLLQILFDKICDKEEDIYRTVSESVGVLAFFSDYFNEDDVRLILTNVLNKVQSTEIASENIACLFDALTNWAFSPSGIFVKSLTPELSVLMLNTVSYAMNLPRPQHSADPAVNIVHVLLKCRNIIQTFMNAFGFVPSEHGSDKYMYQGVEGGDVSWYACGHTIMSIEKGSTEEFCKIILRNAAGKTCWGVQSATVLEDLELASEELKQRVKIQDIVKGYPNQEVKDRKVKLGQNVLREMYEITLKEEGQILSWGIPGGIEEDAYTDELELMGKSVQSIESDMKELGSAIQGPNEEKKVKLEVDTTKLQIQSMLCAVENIDEMGKVNKRVVPLNPSDKFKILLSNLDKSSVRPFHKIGLVYVQKGQTDQLDILKNEGASDEYQEFAEGLGWTVDMKKHNGFIGGLDKVFCTTGEKIRYYSDSSKEVVFHDVVLIPTQADDEQQIVKKRHVGNDYVHIIWNEDGEYSPYTISSHFNSAHIVVNPLGKGMYKIRIWRKPNVRLFGPLMDGMVITKKLLPSLVRETAVNANYCCSLNMSPDDYLKPYLRRSTLIKEIIEKNDPFEKASYFNTLTTVTNPQVVSELGKK</sequence>